<dbReference type="RefSeq" id="WP_284316493.1">
    <property type="nucleotide sequence ID" value="NZ_BSPC01000075.1"/>
</dbReference>
<feature type="compositionally biased region" description="Polar residues" evidence="1">
    <location>
        <begin position="102"/>
        <end position="125"/>
    </location>
</feature>
<dbReference type="PROSITE" id="PS51257">
    <property type="entry name" value="PROKAR_LIPOPROTEIN"/>
    <property type="match status" value="1"/>
</dbReference>
<evidence type="ECO:0000313" key="2">
    <source>
        <dbReference type="EMBL" id="GLS23561.1"/>
    </source>
</evidence>
<reference evidence="3" key="1">
    <citation type="journal article" date="2019" name="Int. J. Syst. Evol. Microbiol.">
        <title>The Global Catalogue of Microorganisms (GCM) 10K type strain sequencing project: providing services to taxonomists for standard genome sequencing and annotation.</title>
        <authorList>
            <consortium name="The Broad Institute Genomics Platform"/>
            <consortium name="The Broad Institute Genome Sequencing Center for Infectious Disease"/>
            <person name="Wu L."/>
            <person name="Ma J."/>
        </authorList>
    </citation>
    <scope>NUCLEOTIDE SEQUENCE [LARGE SCALE GENOMIC DNA]</scope>
    <source>
        <strain evidence="3">NBRC 101365</strain>
    </source>
</reference>
<comment type="caution">
    <text evidence="2">The sequence shown here is derived from an EMBL/GenBank/DDBJ whole genome shotgun (WGS) entry which is preliminary data.</text>
</comment>
<organism evidence="2 3">
    <name type="scientific">Labrys miyagiensis</name>
    <dbReference type="NCBI Taxonomy" id="346912"/>
    <lineage>
        <taxon>Bacteria</taxon>
        <taxon>Pseudomonadati</taxon>
        <taxon>Pseudomonadota</taxon>
        <taxon>Alphaproteobacteria</taxon>
        <taxon>Hyphomicrobiales</taxon>
        <taxon>Xanthobacteraceae</taxon>
        <taxon>Labrys</taxon>
    </lineage>
</organism>
<gene>
    <name evidence="2" type="ORF">GCM10007874_65820</name>
</gene>
<name>A0ABQ6CT59_9HYPH</name>
<dbReference type="EMBL" id="BSPC01000075">
    <property type="protein sequence ID" value="GLS23561.1"/>
    <property type="molecule type" value="Genomic_DNA"/>
</dbReference>
<evidence type="ECO:0000256" key="1">
    <source>
        <dbReference type="SAM" id="MobiDB-lite"/>
    </source>
</evidence>
<evidence type="ECO:0000313" key="3">
    <source>
        <dbReference type="Proteomes" id="UP001156882"/>
    </source>
</evidence>
<keyword evidence="3" id="KW-1185">Reference proteome</keyword>
<dbReference type="Proteomes" id="UP001156882">
    <property type="component" value="Unassembled WGS sequence"/>
</dbReference>
<accession>A0ABQ6CT59</accession>
<feature type="region of interest" description="Disordered" evidence="1">
    <location>
        <begin position="68"/>
        <end position="125"/>
    </location>
</feature>
<sequence length="125" mass="13549">MRFILPALALAILVTGCVSDDKQRARDMRLDNNRCQTMGFQPGSQAMADCMATASNARQADKDRNFAYQQNIANQPPAPPPAFGATSNTDDNQPAAPMNCKTVESTSTNDDGTTVTRSRQRCSSF</sequence>
<evidence type="ECO:0008006" key="4">
    <source>
        <dbReference type="Google" id="ProtNLM"/>
    </source>
</evidence>
<protein>
    <recommendedName>
        <fullName evidence="4">Lipoprotein</fullName>
    </recommendedName>
</protein>
<proteinExistence type="predicted"/>